<dbReference type="Proteomes" id="UP000199036">
    <property type="component" value="Unassembled WGS sequence"/>
</dbReference>
<dbReference type="EMBL" id="FOVI01000011">
    <property type="protein sequence ID" value="SFN81199.1"/>
    <property type="molecule type" value="Genomic_DNA"/>
</dbReference>
<dbReference type="RefSeq" id="WP_177205760.1">
    <property type="nucleotide sequence ID" value="NZ_FOVI01000011.1"/>
</dbReference>
<keyword evidence="1" id="KW-1133">Transmembrane helix</keyword>
<evidence type="ECO:0008006" key="4">
    <source>
        <dbReference type="Google" id="ProtNLM"/>
    </source>
</evidence>
<name>A0A1I5C2H3_9FLAO</name>
<gene>
    <name evidence="2" type="ORF">SAMN05421741_11168</name>
</gene>
<organism evidence="2 3">
    <name type="scientific">Paenimyroides ummariense</name>
    <dbReference type="NCBI Taxonomy" id="913024"/>
    <lineage>
        <taxon>Bacteria</taxon>
        <taxon>Pseudomonadati</taxon>
        <taxon>Bacteroidota</taxon>
        <taxon>Flavobacteriia</taxon>
        <taxon>Flavobacteriales</taxon>
        <taxon>Flavobacteriaceae</taxon>
        <taxon>Paenimyroides</taxon>
    </lineage>
</organism>
<keyword evidence="3" id="KW-1185">Reference proteome</keyword>
<evidence type="ECO:0000313" key="2">
    <source>
        <dbReference type="EMBL" id="SFN81199.1"/>
    </source>
</evidence>
<proteinExistence type="predicted"/>
<dbReference type="STRING" id="913024.SAMN05421741_11168"/>
<dbReference type="InterPro" id="IPR021257">
    <property type="entry name" value="DUF2809"/>
</dbReference>
<keyword evidence="1" id="KW-0472">Membrane</keyword>
<dbReference type="AlphaFoldDB" id="A0A1I5C2H3"/>
<protein>
    <recommendedName>
        <fullName evidence="4">DUF2809 domain-containing protein</fullName>
    </recommendedName>
</protein>
<evidence type="ECO:0000256" key="1">
    <source>
        <dbReference type="SAM" id="Phobius"/>
    </source>
</evidence>
<feature type="transmembrane region" description="Helical" evidence="1">
    <location>
        <begin position="100"/>
        <end position="118"/>
    </location>
</feature>
<evidence type="ECO:0000313" key="3">
    <source>
        <dbReference type="Proteomes" id="UP000199036"/>
    </source>
</evidence>
<feature type="transmembrane region" description="Helical" evidence="1">
    <location>
        <begin position="7"/>
        <end position="27"/>
    </location>
</feature>
<dbReference type="Pfam" id="PF10990">
    <property type="entry name" value="DUF2809"/>
    <property type="match status" value="1"/>
</dbReference>
<feature type="transmembrane region" description="Helical" evidence="1">
    <location>
        <begin position="59"/>
        <end position="80"/>
    </location>
</feature>
<feature type="transmembrane region" description="Helical" evidence="1">
    <location>
        <begin position="33"/>
        <end position="50"/>
    </location>
</feature>
<sequence>MKFLRFNLRYFVLMLVIFAVEVCIALFVHDNFIRPFVGDIIVIWFVYYFIRAFVNCKPIYIAWFTLTFAFAVEIGQYFKLVTVLGLEDNKLARIVIGTSFSWWDLLCYVIGFGFLFLLDKDLRKNH</sequence>
<accession>A0A1I5C2H3</accession>
<keyword evidence="1" id="KW-0812">Transmembrane</keyword>
<reference evidence="3" key="1">
    <citation type="submission" date="2016-10" db="EMBL/GenBank/DDBJ databases">
        <authorList>
            <person name="Varghese N."/>
            <person name="Submissions S."/>
        </authorList>
    </citation>
    <scope>NUCLEOTIDE SEQUENCE [LARGE SCALE GENOMIC DNA]</scope>
    <source>
        <strain evidence="3">DS-12</strain>
    </source>
</reference>